<dbReference type="EMBL" id="CP046566">
    <property type="protein sequence ID" value="QGW29573.1"/>
    <property type="molecule type" value="Genomic_DNA"/>
</dbReference>
<feature type="domain" description="Pirin N-terminal" evidence="4">
    <location>
        <begin position="23"/>
        <end position="129"/>
    </location>
</feature>
<dbReference type="RefSeq" id="WP_157479925.1">
    <property type="nucleotide sequence ID" value="NZ_CP046566.1"/>
</dbReference>
<dbReference type="CDD" id="cd02909">
    <property type="entry name" value="cupin_pirin_N"/>
    <property type="match status" value="1"/>
</dbReference>
<evidence type="ECO:0000256" key="3">
    <source>
        <dbReference type="RuleBase" id="RU003457"/>
    </source>
</evidence>
<feature type="binding site" evidence="2">
    <location>
        <position position="63"/>
    </location>
    <ligand>
        <name>Fe cation</name>
        <dbReference type="ChEBI" id="CHEBI:24875"/>
    </ligand>
</feature>
<dbReference type="Pfam" id="PF02678">
    <property type="entry name" value="Pirin"/>
    <property type="match status" value="1"/>
</dbReference>
<dbReference type="Proteomes" id="UP000426027">
    <property type="component" value="Chromosome"/>
</dbReference>
<dbReference type="InterPro" id="IPR003829">
    <property type="entry name" value="Pirin_N_dom"/>
</dbReference>
<evidence type="ECO:0000313" key="6">
    <source>
        <dbReference type="EMBL" id="QGW29573.1"/>
    </source>
</evidence>
<dbReference type="SUPFAM" id="SSF51182">
    <property type="entry name" value="RmlC-like cupins"/>
    <property type="match status" value="1"/>
</dbReference>
<keyword evidence="2" id="KW-0408">Iron</keyword>
<evidence type="ECO:0000256" key="1">
    <source>
        <dbReference type="ARBA" id="ARBA00008416"/>
    </source>
</evidence>
<feature type="binding site" evidence="2">
    <location>
        <position position="107"/>
    </location>
    <ligand>
        <name>Fe cation</name>
        <dbReference type="ChEBI" id="CHEBI:24875"/>
    </ligand>
</feature>
<dbReference type="InterPro" id="IPR012093">
    <property type="entry name" value="Pirin"/>
</dbReference>
<reference evidence="6 7" key="1">
    <citation type="submission" date="2019-11" db="EMBL/GenBank/DDBJ databases">
        <authorList>
            <person name="Im W.T."/>
        </authorList>
    </citation>
    <scope>NUCLEOTIDE SEQUENCE [LARGE SCALE GENOMIC DNA]</scope>
    <source>
        <strain evidence="6 7">SB-02</strain>
    </source>
</reference>
<gene>
    <name evidence="6" type="ORF">GLV81_16925</name>
</gene>
<evidence type="ECO:0000313" key="7">
    <source>
        <dbReference type="Proteomes" id="UP000426027"/>
    </source>
</evidence>
<sequence length="289" mass="31938">MNNYKRIKQITQAAPAHMVGDGFKVRNFIGQSLWQDLSPFLMLDYNEPWQVLPTQHPRGVDVHPHKGFETVSIAWSGMVSHEDSSGGKGTIGPGDVQWMTAGSGILHKEFHAQEFSEKGGEFHMAQLWVNLPAAHKLTPPAYQDLLDAQMGRYELPDGKGSIRIIAGELNGVKGPARTFTRINMYDAQLQAGADWHFSLPDGDTLGIVVMKGNLLVNDEQQARTGDMIVFSHHNTDVHIESNNDAHLLVLSGEPIREPISAYGPFVMNTKQEILDAIAEFNSGKFGELN</sequence>
<dbReference type="InterPro" id="IPR008778">
    <property type="entry name" value="Pirin_C_dom"/>
</dbReference>
<feature type="binding site" evidence="2">
    <location>
        <position position="65"/>
    </location>
    <ligand>
        <name>Fe cation</name>
        <dbReference type="ChEBI" id="CHEBI:24875"/>
    </ligand>
</feature>
<dbReference type="AlphaFoldDB" id="A0A6I6GCV4"/>
<dbReference type="Pfam" id="PF05726">
    <property type="entry name" value="Pirin_C"/>
    <property type="match status" value="1"/>
</dbReference>
<dbReference type="PANTHER" id="PTHR43594">
    <property type="entry name" value="QUERCETIN 2,3-DIOXYGENASE"/>
    <property type="match status" value="1"/>
</dbReference>
<feature type="domain" description="Pirin C-terminal" evidence="5">
    <location>
        <begin position="184"/>
        <end position="286"/>
    </location>
</feature>
<dbReference type="Gene3D" id="2.60.120.10">
    <property type="entry name" value="Jelly Rolls"/>
    <property type="match status" value="2"/>
</dbReference>
<keyword evidence="7" id="KW-1185">Reference proteome</keyword>
<accession>A0A6I6GCV4</accession>
<organism evidence="6 7">
    <name type="scientific">Phnomibacter ginsenosidimutans</name>
    <dbReference type="NCBI Taxonomy" id="2676868"/>
    <lineage>
        <taxon>Bacteria</taxon>
        <taxon>Pseudomonadati</taxon>
        <taxon>Bacteroidota</taxon>
        <taxon>Chitinophagia</taxon>
        <taxon>Chitinophagales</taxon>
        <taxon>Chitinophagaceae</taxon>
        <taxon>Phnomibacter</taxon>
    </lineage>
</organism>
<dbReference type="KEGG" id="fls:GLV81_16925"/>
<comment type="cofactor">
    <cofactor evidence="2">
        <name>Fe cation</name>
        <dbReference type="ChEBI" id="CHEBI:24875"/>
    </cofactor>
    <text evidence="2">Binds 1 Fe cation per subunit.</text>
</comment>
<evidence type="ECO:0000256" key="2">
    <source>
        <dbReference type="PIRSR" id="PIRSR006232-1"/>
    </source>
</evidence>
<dbReference type="GO" id="GO:0046872">
    <property type="term" value="F:metal ion binding"/>
    <property type="evidence" value="ECO:0007669"/>
    <property type="project" value="UniProtKB-KW"/>
</dbReference>
<dbReference type="InterPro" id="IPR011051">
    <property type="entry name" value="RmlC_Cupin_sf"/>
</dbReference>
<evidence type="ECO:0000259" key="4">
    <source>
        <dbReference type="Pfam" id="PF02678"/>
    </source>
</evidence>
<name>A0A6I6GCV4_9BACT</name>
<evidence type="ECO:0000259" key="5">
    <source>
        <dbReference type="Pfam" id="PF05726"/>
    </source>
</evidence>
<dbReference type="PIRSF" id="PIRSF006232">
    <property type="entry name" value="Pirin"/>
    <property type="match status" value="1"/>
</dbReference>
<dbReference type="PANTHER" id="PTHR43594:SF1">
    <property type="entry name" value="QUERCETIN 2,3-DIOXYGENASE PA2418-RELATED"/>
    <property type="match status" value="1"/>
</dbReference>
<keyword evidence="2" id="KW-0479">Metal-binding</keyword>
<proteinExistence type="inferred from homology"/>
<comment type="similarity">
    <text evidence="1 3">Belongs to the pirin family.</text>
</comment>
<feature type="binding site" evidence="2">
    <location>
        <position position="109"/>
    </location>
    <ligand>
        <name>Fe cation</name>
        <dbReference type="ChEBI" id="CHEBI:24875"/>
    </ligand>
</feature>
<dbReference type="InterPro" id="IPR014710">
    <property type="entry name" value="RmlC-like_jellyroll"/>
</dbReference>
<protein>
    <submittedName>
        <fullName evidence="6">Pirin family protein</fullName>
    </submittedName>
</protein>
<dbReference type="CDD" id="cd02247">
    <property type="entry name" value="cupin_pirin_C"/>
    <property type="match status" value="1"/>
</dbReference>
<dbReference type="InterPro" id="IPR053186">
    <property type="entry name" value="QDO-related"/>
</dbReference>